<organism evidence="1 2">
    <name type="scientific">Phakopsora pachyrhizi</name>
    <name type="common">Asian soybean rust disease fungus</name>
    <dbReference type="NCBI Taxonomy" id="170000"/>
    <lineage>
        <taxon>Eukaryota</taxon>
        <taxon>Fungi</taxon>
        <taxon>Dikarya</taxon>
        <taxon>Basidiomycota</taxon>
        <taxon>Pucciniomycotina</taxon>
        <taxon>Pucciniomycetes</taxon>
        <taxon>Pucciniales</taxon>
        <taxon>Phakopsoraceae</taxon>
        <taxon>Phakopsora</taxon>
    </lineage>
</organism>
<keyword evidence="2" id="KW-1185">Reference proteome</keyword>
<protein>
    <submittedName>
        <fullName evidence="1">Expressed protein</fullName>
    </submittedName>
</protein>
<dbReference type="EMBL" id="CALTRL010006011">
    <property type="protein sequence ID" value="CAH7688778.1"/>
    <property type="molecule type" value="Genomic_DNA"/>
</dbReference>
<dbReference type="AlphaFoldDB" id="A0AAV0BND7"/>
<reference evidence="1" key="1">
    <citation type="submission" date="2022-06" db="EMBL/GenBank/DDBJ databases">
        <authorList>
            <consortium name="SYNGENTA / RWTH Aachen University"/>
        </authorList>
    </citation>
    <scope>NUCLEOTIDE SEQUENCE</scope>
</reference>
<gene>
    <name evidence="1" type="ORF">PPACK8108_LOCUS23793</name>
</gene>
<comment type="caution">
    <text evidence="1">The sequence shown here is derived from an EMBL/GenBank/DDBJ whole genome shotgun (WGS) entry which is preliminary data.</text>
</comment>
<evidence type="ECO:0000313" key="1">
    <source>
        <dbReference type="EMBL" id="CAH7688778.1"/>
    </source>
</evidence>
<sequence>MTRRLSRSYSTDALFCCNQFPKDYNTFSYESSYYNPSRVGHLTTRGRDFTKENSLYNDGCRSRLYSGLSDRERALEDLRNSAYCNSAHRNQADHYNHCNHCNPKENCYNDRAYEFHDPSCSYSSSRILPYESNYKNLYGHDHESNCSVPSTSSLSSLRPQSYPRSGYSLGECYLKGGRGRASTVWYDRPPAVLPISLNNSLMYQLNSYPVANSITMGGRPAIAYEEKYQRPKWRRSSATLNRWGLC</sequence>
<accession>A0AAV0BND7</accession>
<evidence type="ECO:0000313" key="2">
    <source>
        <dbReference type="Proteomes" id="UP001153365"/>
    </source>
</evidence>
<proteinExistence type="predicted"/>
<name>A0AAV0BND7_PHAPC</name>
<dbReference type="Proteomes" id="UP001153365">
    <property type="component" value="Unassembled WGS sequence"/>
</dbReference>